<evidence type="ECO:0000256" key="1">
    <source>
        <dbReference type="ARBA" id="ARBA00022723"/>
    </source>
</evidence>
<dbReference type="PIRSF" id="PIRSF006113">
    <property type="entry name" value="PTP_synth"/>
    <property type="match status" value="1"/>
</dbReference>
<organism evidence="5 6">
    <name type="scientific">Methanothermus fervidus (strain ATCC 43054 / DSM 2088 / JCM 10308 / V24 S)</name>
    <dbReference type="NCBI Taxonomy" id="523846"/>
    <lineage>
        <taxon>Archaea</taxon>
        <taxon>Methanobacteriati</taxon>
        <taxon>Methanobacteriota</taxon>
        <taxon>Methanomada group</taxon>
        <taxon>Methanobacteria</taxon>
        <taxon>Methanobacteriales</taxon>
        <taxon>Methanothermaceae</taxon>
        <taxon>Methanothermus</taxon>
    </lineage>
</organism>
<keyword evidence="3" id="KW-0456">Lyase</keyword>
<evidence type="ECO:0000256" key="3">
    <source>
        <dbReference type="ARBA" id="ARBA00023239"/>
    </source>
</evidence>
<keyword evidence="2 4" id="KW-0862">Zinc</keyword>
<sequence length="162" mass="18303">MEVVLNGIHANLRFSAAHIIPGHEFCGRLHGHSYIVDVKVKGKESGKFGFVIDFKDIKKIVRSICSKLDHKVLIPKNNDMMELEIKNDSVIFQIANKKYELPKEDCVLLDIKSTTAESLAKYFANLILKKIEEKNGYKISEIEVCVNEGIGQGAIFKKKVKK</sequence>
<evidence type="ECO:0008006" key="7">
    <source>
        <dbReference type="Google" id="ProtNLM"/>
    </source>
</evidence>
<evidence type="ECO:0000313" key="5">
    <source>
        <dbReference type="EMBL" id="ADP77037.1"/>
    </source>
</evidence>
<keyword evidence="1 4" id="KW-0479">Metal-binding</keyword>
<name>E3GXK5_METFV</name>
<dbReference type="InterPro" id="IPR038418">
    <property type="entry name" value="6-PTP_synth/QueD_sf"/>
</dbReference>
<dbReference type="Proteomes" id="UP000002315">
    <property type="component" value="Chromosome"/>
</dbReference>
<dbReference type="PANTHER" id="PTHR12589:SF7">
    <property type="entry name" value="6-PYRUVOYL TETRAHYDROBIOPTERIN SYNTHASE"/>
    <property type="match status" value="1"/>
</dbReference>
<dbReference type="KEGG" id="mfv:Mfer_0234"/>
<reference evidence="5 6" key="1">
    <citation type="journal article" date="2010" name="Stand. Genomic Sci.">
        <title>Complete genome sequence of Methanothermus fervidus type strain (V24S).</title>
        <authorList>
            <person name="Anderson I."/>
            <person name="Djao O.D."/>
            <person name="Misra M."/>
            <person name="Chertkov O."/>
            <person name="Nolan M."/>
            <person name="Lucas S."/>
            <person name="Lapidus A."/>
            <person name="Del Rio T.G."/>
            <person name="Tice H."/>
            <person name="Cheng J.F."/>
            <person name="Tapia R."/>
            <person name="Han C."/>
            <person name="Goodwin L."/>
            <person name="Pitluck S."/>
            <person name="Liolios K."/>
            <person name="Ivanova N."/>
            <person name="Mavromatis K."/>
            <person name="Mikhailova N."/>
            <person name="Pati A."/>
            <person name="Brambilla E."/>
            <person name="Chen A."/>
            <person name="Palaniappan K."/>
            <person name="Land M."/>
            <person name="Hauser L."/>
            <person name="Chang Y.J."/>
            <person name="Jeffries C.D."/>
            <person name="Sikorski J."/>
            <person name="Spring S."/>
            <person name="Rohde M."/>
            <person name="Eichinger K."/>
            <person name="Huber H."/>
            <person name="Wirth R."/>
            <person name="Goker M."/>
            <person name="Detter J.C."/>
            <person name="Woyke T."/>
            <person name="Bristow J."/>
            <person name="Eisen J.A."/>
            <person name="Markowitz V."/>
            <person name="Hugenholtz P."/>
            <person name="Klenk H.P."/>
            <person name="Kyrpides N.C."/>
        </authorList>
    </citation>
    <scope>NUCLEOTIDE SEQUENCE [LARGE SCALE GENOMIC DNA]</scope>
    <source>
        <strain evidence="6">ATCC 43054 / DSM 2088 / JCM 10308 / V24 S</strain>
    </source>
</reference>
<dbReference type="EMBL" id="CP002278">
    <property type="protein sequence ID" value="ADP77037.1"/>
    <property type="molecule type" value="Genomic_DNA"/>
</dbReference>
<dbReference type="HOGENOM" id="CLU_111016_3_0_2"/>
<evidence type="ECO:0000256" key="4">
    <source>
        <dbReference type="PIRSR" id="PIRSR006113-2"/>
    </source>
</evidence>
<keyword evidence="6" id="KW-1185">Reference proteome</keyword>
<dbReference type="AlphaFoldDB" id="E3GXK5"/>
<comment type="cofactor">
    <cofactor evidence="4">
        <name>Zn(2+)</name>
        <dbReference type="ChEBI" id="CHEBI:29105"/>
    </cofactor>
    <text evidence="4">Binds 1 zinc ion per subunit.</text>
</comment>
<feature type="binding site" evidence="4">
    <location>
        <position position="18"/>
    </location>
    <ligand>
        <name>Zn(2+)</name>
        <dbReference type="ChEBI" id="CHEBI:29105"/>
    </ligand>
</feature>
<feature type="binding site" evidence="4">
    <location>
        <position position="32"/>
    </location>
    <ligand>
        <name>Zn(2+)</name>
        <dbReference type="ChEBI" id="CHEBI:29105"/>
    </ligand>
</feature>
<evidence type="ECO:0000313" key="6">
    <source>
        <dbReference type="Proteomes" id="UP000002315"/>
    </source>
</evidence>
<accession>E3GXK5</accession>
<dbReference type="PANTHER" id="PTHR12589">
    <property type="entry name" value="PYRUVOYL TETRAHYDROBIOPTERIN SYNTHASE"/>
    <property type="match status" value="1"/>
</dbReference>
<dbReference type="GO" id="GO:0046872">
    <property type="term" value="F:metal ion binding"/>
    <property type="evidence" value="ECO:0007669"/>
    <property type="project" value="UniProtKB-KW"/>
</dbReference>
<dbReference type="Gene3D" id="3.30.479.10">
    <property type="entry name" value="6-pyruvoyl tetrahydropterin synthase/QueD"/>
    <property type="match status" value="1"/>
</dbReference>
<feature type="binding site" evidence="4">
    <location>
        <position position="30"/>
    </location>
    <ligand>
        <name>Zn(2+)</name>
        <dbReference type="ChEBI" id="CHEBI:29105"/>
    </ligand>
</feature>
<dbReference type="InterPro" id="IPR007115">
    <property type="entry name" value="6-PTP_synth/QueD"/>
</dbReference>
<protein>
    <recommendedName>
        <fullName evidence="7">6-pyruvoyltetrahydropterin synthase</fullName>
    </recommendedName>
</protein>
<evidence type="ECO:0000256" key="2">
    <source>
        <dbReference type="ARBA" id="ARBA00022833"/>
    </source>
</evidence>
<proteinExistence type="predicted"/>
<dbReference type="SUPFAM" id="SSF55620">
    <property type="entry name" value="Tetrahydrobiopterin biosynthesis enzymes-like"/>
    <property type="match status" value="1"/>
</dbReference>
<dbReference type="GO" id="GO:0016829">
    <property type="term" value="F:lyase activity"/>
    <property type="evidence" value="ECO:0007669"/>
    <property type="project" value="UniProtKB-KW"/>
</dbReference>
<gene>
    <name evidence="5" type="ordered locus">Mfer_0234</name>
</gene>
<dbReference type="OrthoDB" id="6529at2157"/>
<dbReference type="STRING" id="523846.Mfer_0234"/>
<dbReference type="Pfam" id="PF01242">
    <property type="entry name" value="PTPS"/>
    <property type="match status" value="1"/>
</dbReference>